<accession>A0A402ANZ4</accession>
<dbReference type="RefSeq" id="WP_136625258.1">
    <property type="nucleotide sequence ID" value="NZ_BIFS01000001.1"/>
</dbReference>
<evidence type="ECO:0000256" key="2">
    <source>
        <dbReference type="SAM" id="Phobius"/>
    </source>
</evidence>
<evidence type="ECO:0000256" key="1">
    <source>
        <dbReference type="SAM" id="MobiDB-lite"/>
    </source>
</evidence>
<keyword evidence="2" id="KW-0472">Membrane</keyword>
<dbReference type="InterPro" id="IPR043831">
    <property type="entry name" value="DUF5808"/>
</dbReference>
<feature type="transmembrane region" description="Helical" evidence="2">
    <location>
        <begin position="86"/>
        <end position="113"/>
    </location>
</feature>
<keyword evidence="2" id="KW-1133">Transmembrane helix</keyword>
<feature type="transmembrane region" description="Helical" evidence="2">
    <location>
        <begin position="6"/>
        <end position="24"/>
    </location>
</feature>
<protein>
    <recommendedName>
        <fullName evidence="3">DUF5808 domain-containing protein</fullName>
    </recommendedName>
</protein>
<feature type="region of interest" description="Disordered" evidence="1">
    <location>
        <begin position="139"/>
        <end position="174"/>
    </location>
</feature>
<keyword evidence="2" id="KW-0812">Transmembrane</keyword>
<proteinExistence type="predicted"/>
<dbReference type="Proteomes" id="UP000287188">
    <property type="component" value="Unassembled WGS sequence"/>
</dbReference>
<name>A0A402ANZ4_9CHLR</name>
<dbReference type="AlphaFoldDB" id="A0A402ANZ4"/>
<dbReference type="Pfam" id="PF19124">
    <property type="entry name" value="DUF5808"/>
    <property type="match status" value="1"/>
</dbReference>
<evidence type="ECO:0000313" key="4">
    <source>
        <dbReference type="EMBL" id="GCE20812.1"/>
    </source>
</evidence>
<keyword evidence="5" id="KW-1185">Reference proteome</keyword>
<dbReference type="OrthoDB" id="157646at2"/>
<reference evidence="5" key="1">
    <citation type="submission" date="2018-12" db="EMBL/GenBank/DDBJ databases">
        <title>Tengunoibacter tsumagoiensis gen. nov., sp. nov., Dictyobacter kobayashii sp. nov., D. alpinus sp. nov., and D. joshuensis sp. nov. and description of Dictyobacteraceae fam. nov. within the order Ktedonobacterales isolated from Tengu-no-mugimeshi.</title>
        <authorList>
            <person name="Wang C.M."/>
            <person name="Zheng Y."/>
            <person name="Sakai Y."/>
            <person name="Toyoda A."/>
            <person name="Minakuchi Y."/>
            <person name="Abe K."/>
            <person name="Yokota A."/>
            <person name="Yabe S."/>
        </authorList>
    </citation>
    <scope>NUCLEOTIDE SEQUENCE [LARGE SCALE GENOMIC DNA]</scope>
    <source>
        <strain evidence="5">Uno11</strain>
    </source>
</reference>
<organism evidence="4 5">
    <name type="scientific">Dictyobacter kobayashii</name>
    <dbReference type="NCBI Taxonomy" id="2014872"/>
    <lineage>
        <taxon>Bacteria</taxon>
        <taxon>Bacillati</taxon>
        <taxon>Chloroflexota</taxon>
        <taxon>Ktedonobacteria</taxon>
        <taxon>Ktedonobacterales</taxon>
        <taxon>Dictyobacteraceae</taxon>
        <taxon>Dictyobacter</taxon>
    </lineage>
</organism>
<evidence type="ECO:0000313" key="5">
    <source>
        <dbReference type="Proteomes" id="UP000287188"/>
    </source>
</evidence>
<feature type="domain" description="DUF5808" evidence="3">
    <location>
        <begin position="60"/>
        <end position="85"/>
    </location>
</feature>
<evidence type="ECO:0000259" key="3">
    <source>
        <dbReference type="Pfam" id="PF19124"/>
    </source>
</evidence>
<comment type="caution">
    <text evidence="4">The sequence shown here is derived from an EMBL/GenBank/DDBJ whole genome shotgun (WGS) entry which is preliminary data.</text>
</comment>
<dbReference type="EMBL" id="BIFS01000001">
    <property type="protein sequence ID" value="GCE20812.1"/>
    <property type="molecule type" value="Genomic_DNA"/>
</dbReference>
<sequence length="174" mass="19416">MNALQLLVICAILIAVVLVLFLPFPRWQRKVDTRVDRPPIPVASRDDDQYWYAGFFYSNPNDPELFVPRRFGFGWTLNFGHPRARLFVITLLVMLFVLMLVPPLAVALFGGIVSDATRLDVSHRNGIEELQEESPLILPLSTGSPAEQAGATGRAERSCVPGRGLWSKGRGRQS</sequence>
<gene>
    <name evidence="4" type="ORF">KDK_46120</name>
</gene>